<protein>
    <submittedName>
        <fullName evidence="2">GNAT family N-acetyltransferase</fullName>
    </submittedName>
</protein>
<dbReference type="EMBL" id="MRTF01000012">
    <property type="protein sequence ID" value="OME89041.1"/>
    <property type="molecule type" value="Genomic_DNA"/>
</dbReference>
<dbReference type="InterPro" id="IPR053144">
    <property type="entry name" value="Acetyltransferase_Butenolide"/>
</dbReference>
<comment type="caution">
    <text evidence="2">The sequence shown here is derived from an EMBL/GenBank/DDBJ whole genome shotgun (WGS) entry which is preliminary data.</text>
</comment>
<evidence type="ECO:0000259" key="1">
    <source>
        <dbReference type="PROSITE" id="PS51186"/>
    </source>
</evidence>
<dbReference type="AlphaFoldDB" id="A0A1R1AU63"/>
<proteinExistence type="predicted"/>
<dbReference type="CDD" id="cd04301">
    <property type="entry name" value="NAT_SF"/>
    <property type="match status" value="1"/>
</dbReference>
<dbReference type="PANTHER" id="PTHR43233:SF1">
    <property type="entry name" value="FAMILY N-ACETYLTRANSFERASE, PUTATIVE (AFU_ORTHOLOGUE AFUA_6G03350)-RELATED"/>
    <property type="match status" value="1"/>
</dbReference>
<reference evidence="2 3" key="1">
    <citation type="submission" date="2016-11" db="EMBL/GenBank/DDBJ databases">
        <title>Paenibacillus species isolates.</title>
        <authorList>
            <person name="Beno S.M."/>
        </authorList>
    </citation>
    <scope>NUCLEOTIDE SEQUENCE [LARGE SCALE GENOMIC DNA]</scope>
    <source>
        <strain evidence="2 3">FSL F4-0100</strain>
    </source>
</reference>
<keyword evidence="2" id="KW-0808">Transferase</keyword>
<dbReference type="Proteomes" id="UP000187074">
    <property type="component" value="Unassembled WGS sequence"/>
</dbReference>
<gene>
    <name evidence="2" type="ORF">BK123_28945</name>
</gene>
<evidence type="ECO:0000313" key="2">
    <source>
        <dbReference type="EMBL" id="OME89041.1"/>
    </source>
</evidence>
<sequence>MNLEYKINDNCIVSEVEEVFIRSGIRRPVGDSDRIHRMIDNADEIITVREGSKLVGFLRAITDYSYCCYISDIAVDMDYQGLGIGKELIRVLRDKLGEDEIQYVLTSAPKAAGFYERIGFERADKAFVIKRKRN</sequence>
<dbReference type="InterPro" id="IPR016181">
    <property type="entry name" value="Acyl_CoA_acyltransferase"/>
</dbReference>
<dbReference type="InterPro" id="IPR000182">
    <property type="entry name" value="GNAT_dom"/>
</dbReference>
<dbReference type="Gene3D" id="3.40.630.30">
    <property type="match status" value="1"/>
</dbReference>
<dbReference type="SUPFAM" id="SSF55729">
    <property type="entry name" value="Acyl-CoA N-acyltransferases (Nat)"/>
    <property type="match status" value="1"/>
</dbReference>
<dbReference type="RefSeq" id="WP_076325863.1">
    <property type="nucleotide sequence ID" value="NZ_JBCMZZ010000013.1"/>
</dbReference>
<name>A0A1R1AU63_PAELA</name>
<feature type="domain" description="N-acetyltransferase" evidence="1">
    <location>
        <begin position="3"/>
        <end position="134"/>
    </location>
</feature>
<accession>A0A1R1AU63</accession>
<dbReference type="GO" id="GO:0016747">
    <property type="term" value="F:acyltransferase activity, transferring groups other than amino-acyl groups"/>
    <property type="evidence" value="ECO:0007669"/>
    <property type="project" value="InterPro"/>
</dbReference>
<dbReference type="PROSITE" id="PS51186">
    <property type="entry name" value="GNAT"/>
    <property type="match status" value="1"/>
</dbReference>
<dbReference type="Pfam" id="PF13673">
    <property type="entry name" value="Acetyltransf_10"/>
    <property type="match status" value="1"/>
</dbReference>
<dbReference type="STRING" id="1401.BK123_28945"/>
<dbReference type="PANTHER" id="PTHR43233">
    <property type="entry name" value="FAMILY N-ACETYLTRANSFERASE, PUTATIVE (AFU_ORTHOLOGUE AFUA_6G03350)-RELATED"/>
    <property type="match status" value="1"/>
</dbReference>
<organism evidence="2 3">
    <name type="scientific">Paenibacillus lautus</name>
    <name type="common">Bacillus lautus</name>
    <dbReference type="NCBI Taxonomy" id="1401"/>
    <lineage>
        <taxon>Bacteria</taxon>
        <taxon>Bacillati</taxon>
        <taxon>Bacillota</taxon>
        <taxon>Bacilli</taxon>
        <taxon>Bacillales</taxon>
        <taxon>Paenibacillaceae</taxon>
        <taxon>Paenibacillus</taxon>
    </lineage>
</organism>
<evidence type="ECO:0000313" key="3">
    <source>
        <dbReference type="Proteomes" id="UP000187074"/>
    </source>
</evidence>
<dbReference type="OrthoDB" id="9775804at2"/>